<evidence type="ECO:0000313" key="2">
    <source>
        <dbReference type="EMBL" id="UUV20930.1"/>
    </source>
</evidence>
<dbReference type="SUPFAM" id="SSF51206">
    <property type="entry name" value="cAMP-binding domain-like"/>
    <property type="match status" value="1"/>
</dbReference>
<dbReference type="InterPro" id="IPR014710">
    <property type="entry name" value="RmlC-like_jellyroll"/>
</dbReference>
<dbReference type="Pfam" id="PF00027">
    <property type="entry name" value="cNMP_binding"/>
    <property type="match status" value="1"/>
</dbReference>
<dbReference type="Proteomes" id="UP001317001">
    <property type="component" value="Chromosome"/>
</dbReference>
<dbReference type="InterPro" id="IPR000595">
    <property type="entry name" value="cNMP-bd_dom"/>
</dbReference>
<dbReference type="EMBL" id="CP102382">
    <property type="protein sequence ID" value="UUV20930.1"/>
    <property type="molecule type" value="Genomic_DNA"/>
</dbReference>
<dbReference type="InterPro" id="IPR018490">
    <property type="entry name" value="cNMP-bd_dom_sf"/>
</dbReference>
<dbReference type="RefSeq" id="WP_257498846.1">
    <property type="nucleotide sequence ID" value="NZ_CP102382.1"/>
</dbReference>
<evidence type="ECO:0000313" key="3">
    <source>
        <dbReference type="Proteomes" id="UP001317001"/>
    </source>
</evidence>
<proteinExistence type="predicted"/>
<evidence type="ECO:0000259" key="1">
    <source>
        <dbReference type="Pfam" id="PF00027"/>
    </source>
</evidence>
<accession>A0ABY5NQW7</accession>
<dbReference type="Gene3D" id="2.60.120.10">
    <property type="entry name" value="Jelly Rolls"/>
    <property type="match status" value="1"/>
</dbReference>
<name>A0ABY5NQW7_9FLAO</name>
<protein>
    <submittedName>
        <fullName evidence="2">Crp/Fnr family transcriptional regulator</fullName>
    </submittedName>
</protein>
<organism evidence="2 3">
    <name type="scientific">Paenimyroides aestuarii</name>
    <dbReference type="NCBI Taxonomy" id="2968490"/>
    <lineage>
        <taxon>Bacteria</taxon>
        <taxon>Pseudomonadati</taxon>
        <taxon>Bacteroidota</taxon>
        <taxon>Flavobacteriia</taxon>
        <taxon>Flavobacteriales</taxon>
        <taxon>Flavobacteriaceae</taxon>
        <taxon>Paenimyroides</taxon>
    </lineage>
</organism>
<feature type="domain" description="Cyclic nucleotide-binding" evidence="1">
    <location>
        <begin position="33"/>
        <end position="120"/>
    </location>
</feature>
<sequence length="192" mass="23172">MDTKTDQLYQFFITEFPFNKEGLELFVHSFETKKYKKNQPILHFGTTEKELRFLDSGIIREFYANNEKEKNIDFFLANEFVTDFYSFVSDKPTRKNQECVTDVQIRTLSKEKFLHFLKEYTCGKLFVDEIFQRIIAKKEQDEFCQFINTAEENYKNLLQHKPLWLQQIPQYHIASYLGITPETLSRIRKRIF</sequence>
<keyword evidence="3" id="KW-1185">Reference proteome</keyword>
<reference evidence="2 3" key="1">
    <citation type="submission" date="2022-08" db="EMBL/GenBank/DDBJ databases">
        <title>Myroides zhujiangensis sp. nov., a novel bacterium isolated from sediment in the Pearl River Estuary.</title>
        <authorList>
            <person name="Cui L."/>
        </authorList>
    </citation>
    <scope>NUCLEOTIDE SEQUENCE [LARGE SCALE GENOMIC DNA]</scope>
    <source>
        <strain evidence="2 3">SCSIO 72103</strain>
    </source>
</reference>
<gene>
    <name evidence="2" type="ORF">NPX36_11465</name>
</gene>